<evidence type="ECO:0000313" key="4">
    <source>
        <dbReference type="Proteomes" id="UP000008229"/>
    </source>
</evidence>
<dbReference type="RefSeq" id="WP_012932851.1">
    <property type="nucleotide sequence ID" value="NC_013739.1"/>
</dbReference>
<sequence length="450" mass="48364">MPTEVMRGSRMEWWSRVPTRWRVAALLSLPYLVTVAALRGLVATMPTYHGGDEWTYHMPTIRQFAHQLPGVDLVDYPAAQTPLYHLLAAVWGELTTLDYWSLRIIGVVCSYAAALVVYRLLRRHSGLAAYPAVALAAVFAFSPYVFGQSFILGTDNPALLLGLLAIERLLAFRRGGGLGTYAAACAWIGLALLTRQSYVWLCGLAFVVLLLELWDDRRRAAEGLGLLALAVLPFAALLYAWNGPVPPGGDPASCGICTPDDGRLGWRDASPLRAPVFALAVLGVYGALLYGRQAVLGLRAHGAAVGSWVRTGALGAGGGVVLLLIAPLAYGTGDEGWLWRVARSGPELLGTAWAFWLLVPLGCAVAALGVRREGVRSLPVLVLGTFLAAQLATRLPYQKYFDPLMLFVCLLALRPSELRTRGDWLGPALVVVLAAGYAAAFIFGLIAVES</sequence>
<feature type="transmembrane region" description="Helical" evidence="1">
    <location>
        <begin position="350"/>
        <end position="370"/>
    </location>
</feature>
<proteinExistence type="predicted"/>
<reference evidence="3 4" key="1">
    <citation type="journal article" date="2010" name="Stand. Genomic Sci.">
        <title>Complete genome sequence of Conexibacter woesei type strain (ID131577).</title>
        <authorList>
            <person name="Pukall R."/>
            <person name="Lapidus A."/>
            <person name="Glavina Del Rio T."/>
            <person name="Copeland A."/>
            <person name="Tice H."/>
            <person name="Cheng J.-F."/>
            <person name="Lucas S."/>
            <person name="Chen F."/>
            <person name="Nolan M."/>
            <person name="Bruce D."/>
            <person name="Goodwin L."/>
            <person name="Pitluck S."/>
            <person name="Mavromatis K."/>
            <person name="Ivanova N."/>
            <person name="Ovchinnikova G."/>
            <person name="Pati A."/>
            <person name="Chen A."/>
            <person name="Palaniappan K."/>
            <person name="Land M."/>
            <person name="Hauser L."/>
            <person name="Chang Y.-J."/>
            <person name="Jeffries C.D."/>
            <person name="Chain P."/>
            <person name="Meincke L."/>
            <person name="Sims D."/>
            <person name="Brettin T."/>
            <person name="Detter J.C."/>
            <person name="Rohde M."/>
            <person name="Goeker M."/>
            <person name="Bristow J."/>
            <person name="Eisen J.A."/>
            <person name="Markowitz V."/>
            <person name="Kyrpides N.C."/>
            <person name="Klenk H.-P."/>
            <person name="Hugenholtz P."/>
        </authorList>
    </citation>
    <scope>NUCLEOTIDE SEQUENCE [LARGE SCALE GENOMIC DNA]</scope>
    <source>
        <strain evidence="4">DSM 14684 / CIP 108061 / JCM 11494 / NBRC 100937 / ID131577</strain>
    </source>
</reference>
<dbReference type="HOGENOM" id="CLU_607950_0_0_11"/>
<keyword evidence="4" id="KW-1185">Reference proteome</keyword>
<accession>D3EYS6</accession>
<feature type="transmembrane region" description="Helical" evidence="1">
    <location>
        <begin position="312"/>
        <end position="330"/>
    </location>
</feature>
<dbReference type="OrthoDB" id="151635at2"/>
<feature type="transmembrane region" description="Helical" evidence="1">
    <location>
        <begin position="197"/>
        <end position="214"/>
    </location>
</feature>
<feature type="transmembrane region" description="Helical" evidence="1">
    <location>
        <begin position="100"/>
        <end position="121"/>
    </location>
</feature>
<feature type="domain" description="Glycosyltransferase RgtA/B/C/D-like" evidence="2">
    <location>
        <begin position="81"/>
        <end position="233"/>
    </location>
</feature>
<name>D3EYS6_CONWI</name>
<feature type="transmembrane region" description="Helical" evidence="1">
    <location>
        <begin position="128"/>
        <end position="146"/>
    </location>
</feature>
<dbReference type="Proteomes" id="UP000008229">
    <property type="component" value="Chromosome"/>
</dbReference>
<dbReference type="InterPro" id="IPR038731">
    <property type="entry name" value="RgtA/B/C-like"/>
</dbReference>
<evidence type="ECO:0000256" key="1">
    <source>
        <dbReference type="SAM" id="Phobius"/>
    </source>
</evidence>
<feature type="transmembrane region" description="Helical" evidence="1">
    <location>
        <begin position="21"/>
        <end position="42"/>
    </location>
</feature>
<keyword evidence="1" id="KW-0472">Membrane</keyword>
<keyword evidence="1" id="KW-1133">Transmembrane helix</keyword>
<dbReference type="KEGG" id="cwo:Cwoe_1371"/>
<feature type="transmembrane region" description="Helical" evidence="1">
    <location>
        <begin position="377"/>
        <end position="397"/>
    </location>
</feature>
<feature type="transmembrane region" description="Helical" evidence="1">
    <location>
        <begin position="272"/>
        <end position="291"/>
    </location>
</feature>
<organism evidence="3 4">
    <name type="scientific">Conexibacter woesei (strain DSM 14684 / CCUG 47730 / CIP 108061 / JCM 11494 / NBRC 100937 / ID131577)</name>
    <dbReference type="NCBI Taxonomy" id="469383"/>
    <lineage>
        <taxon>Bacteria</taxon>
        <taxon>Bacillati</taxon>
        <taxon>Actinomycetota</taxon>
        <taxon>Thermoleophilia</taxon>
        <taxon>Solirubrobacterales</taxon>
        <taxon>Conexibacteraceae</taxon>
        <taxon>Conexibacter</taxon>
    </lineage>
</organism>
<evidence type="ECO:0000313" key="3">
    <source>
        <dbReference type="EMBL" id="ADB49800.1"/>
    </source>
</evidence>
<dbReference type="STRING" id="469383.Cwoe_1371"/>
<dbReference type="EMBL" id="CP001854">
    <property type="protein sequence ID" value="ADB49800.1"/>
    <property type="molecule type" value="Genomic_DNA"/>
</dbReference>
<evidence type="ECO:0000259" key="2">
    <source>
        <dbReference type="Pfam" id="PF13231"/>
    </source>
</evidence>
<protein>
    <recommendedName>
        <fullName evidence="2">Glycosyltransferase RgtA/B/C/D-like domain-containing protein</fullName>
    </recommendedName>
</protein>
<gene>
    <name evidence="3" type="ordered locus">Cwoe_1371</name>
</gene>
<dbReference type="Pfam" id="PF13231">
    <property type="entry name" value="PMT_2"/>
    <property type="match status" value="1"/>
</dbReference>
<reference evidence="4" key="2">
    <citation type="submission" date="2010-01" db="EMBL/GenBank/DDBJ databases">
        <title>The complete genome of Conexibacter woesei DSM 14684.</title>
        <authorList>
            <consortium name="US DOE Joint Genome Institute (JGI-PGF)"/>
            <person name="Lucas S."/>
            <person name="Copeland A."/>
            <person name="Lapidus A."/>
            <person name="Glavina del Rio T."/>
            <person name="Dalin E."/>
            <person name="Tice H."/>
            <person name="Bruce D."/>
            <person name="Goodwin L."/>
            <person name="Pitluck S."/>
            <person name="Kyrpides N."/>
            <person name="Mavromatis K."/>
            <person name="Ivanova N."/>
            <person name="Mikhailova N."/>
            <person name="Chertkov O."/>
            <person name="Brettin T."/>
            <person name="Detter J.C."/>
            <person name="Han C."/>
            <person name="Larimer F."/>
            <person name="Land M."/>
            <person name="Hauser L."/>
            <person name="Markowitz V."/>
            <person name="Cheng J.-F."/>
            <person name="Hugenholtz P."/>
            <person name="Woyke T."/>
            <person name="Wu D."/>
            <person name="Pukall R."/>
            <person name="Steenblock K."/>
            <person name="Schneider S."/>
            <person name="Klenk H.-P."/>
            <person name="Eisen J.A."/>
        </authorList>
    </citation>
    <scope>NUCLEOTIDE SEQUENCE [LARGE SCALE GENOMIC DNA]</scope>
    <source>
        <strain evidence="4">DSM 14684 / CIP 108061 / JCM 11494 / NBRC 100937 / ID131577</strain>
    </source>
</reference>
<dbReference type="AlphaFoldDB" id="D3EYS6"/>
<keyword evidence="1" id="KW-0812">Transmembrane</keyword>
<feature type="transmembrane region" description="Helical" evidence="1">
    <location>
        <begin position="424"/>
        <end position="448"/>
    </location>
</feature>
<feature type="transmembrane region" description="Helical" evidence="1">
    <location>
        <begin position="221"/>
        <end position="241"/>
    </location>
</feature>
<dbReference type="eggNOG" id="ENOG5032TIA">
    <property type="taxonomic scope" value="Bacteria"/>
</dbReference>